<dbReference type="GO" id="GO:0005886">
    <property type="term" value="C:plasma membrane"/>
    <property type="evidence" value="ECO:0007669"/>
    <property type="project" value="UniProtKB-SubCell"/>
</dbReference>
<feature type="transmembrane region" description="Helical" evidence="8">
    <location>
        <begin position="233"/>
        <end position="256"/>
    </location>
</feature>
<feature type="transmembrane region" description="Helical" evidence="8">
    <location>
        <begin position="295"/>
        <end position="316"/>
    </location>
</feature>
<evidence type="ECO:0000256" key="3">
    <source>
        <dbReference type="ARBA" id="ARBA00022679"/>
    </source>
</evidence>
<keyword evidence="10" id="KW-1185">Reference proteome</keyword>
<keyword evidence="3" id="KW-0808">Transferase</keyword>
<dbReference type="GO" id="GO:0016758">
    <property type="term" value="F:hexosyltransferase activity"/>
    <property type="evidence" value="ECO:0007669"/>
    <property type="project" value="InterPro"/>
</dbReference>
<accession>A0A6M5YQC1</accession>
<keyword evidence="5 8" id="KW-1133">Transmembrane helix</keyword>
<comment type="subcellular location">
    <subcellularLocation>
        <location evidence="1">Cell membrane</location>
        <topology evidence="1">Multi-pass membrane protein</topology>
    </subcellularLocation>
</comment>
<dbReference type="Pfam" id="PF09594">
    <property type="entry name" value="GT87"/>
    <property type="match status" value="1"/>
</dbReference>
<feature type="transmembrane region" description="Helical" evidence="8">
    <location>
        <begin position="154"/>
        <end position="174"/>
    </location>
</feature>
<feature type="transmembrane region" description="Helical" evidence="8">
    <location>
        <begin position="99"/>
        <end position="117"/>
    </location>
</feature>
<dbReference type="Proteomes" id="UP000503447">
    <property type="component" value="Chromosome"/>
</dbReference>
<feature type="transmembrane region" description="Helical" evidence="8">
    <location>
        <begin position="27"/>
        <end position="44"/>
    </location>
</feature>
<dbReference type="KEGG" id="ftj:FTUN_3752"/>
<evidence type="ECO:0000256" key="8">
    <source>
        <dbReference type="SAM" id="Phobius"/>
    </source>
</evidence>
<dbReference type="InterPro" id="IPR018584">
    <property type="entry name" value="GT87"/>
</dbReference>
<evidence type="ECO:0000313" key="10">
    <source>
        <dbReference type="Proteomes" id="UP000503447"/>
    </source>
</evidence>
<protein>
    <recommendedName>
        <fullName evidence="11">DUF2029 domain-containing protein</fullName>
    </recommendedName>
</protein>
<reference evidence="10" key="1">
    <citation type="submission" date="2020-05" db="EMBL/GenBank/DDBJ databases">
        <title>Frigoriglobus tundricola gen. nov., sp. nov., a psychrotolerant cellulolytic planctomycete of the family Gemmataceae with two divergent copies of 16S rRNA gene.</title>
        <authorList>
            <person name="Kulichevskaya I.S."/>
            <person name="Ivanova A.A."/>
            <person name="Naumoff D.G."/>
            <person name="Beletsky A.V."/>
            <person name="Rijpstra W.I.C."/>
            <person name="Sinninghe Damste J.S."/>
            <person name="Mardanov A.V."/>
            <person name="Ravin N.V."/>
            <person name="Dedysh S.N."/>
        </authorList>
    </citation>
    <scope>NUCLEOTIDE SEQUENCE [LARGE SCALE GENOMIC DNA]</scope>
    <source>
        <strain evidence="10">PL17</strain>
    </source>
</reference>
<feature type="transmembrane region" description="Helical" evidence="8">
    <location>
        <begin position="123"/>
        <end position="142"/>
    </location>
</feature>
<evidence type="ECO:0000256" key="6">
    <source>
        <dbReference type="ARBA" id="ARBA00023136"/>
    </source>
</evidence>
<keyword evidence="6 8" id="KW-0472">Membrane</keyword>
<feature type="transmembrane region" description="Helical" evidence="8">
    <location>
        <begin position="395"/>
        <end position="413"/>
    </location>
</feature>
<name>A0A6M5YQC1_9BACT</name>
<sequence>MADTGPSAAAAPRSFGLRSGAVPRTDPLPFLAAGLLFFIALVVASKDDLNRDFFIYRIGSVLGLRGDWPYDVPKIRALVAERFPDPNPDETSFVNNNGYFPPPLAIVFYAPFAALPWAASKIAWAGTMFLAAVAIARLPRAFRAPNEPPTVLPLVWRLVGVALVLNYLSVAIIAVGQTPLLFVGCVIAGQWCFDRGRLWPGALLWAVPFVKPHLALPLVALAWCLGGWKRAGAVFAVVAALNLIGATLAGGSPLAIREYLDYVPVAHKAVLYNRAELNPQITSWNRLLFSLGGPLVELTIVTTVIGYLVWGALVLGRCAAAGARPSPAWALAATVVGGMLCCQVLGYETLALVLTIPWVRELFAARHRWQGTVAVLLLLLQQVSRETFEPLGIDFHRSIGVALFAVLVLIGPVRPVVEPREPRS</sequence>
<evidence type="ECO:0000256" key="5">
    <source>
        <dbReference type="ARBA" id="ARBA00022989"/>
    </source>
</evidence>
<organism evidence="9 10">
    <name type="scientific">Frigoriglobus tundricola</name>
    <dbReference type="NCBI Taxonomy" id="2774151"/>
    <lineage>
        <taxon>Bacteria</taxon>
        <taxon>Pseudomonadati</taxon>
        <taxon>Planctomycetota</taxon>
        <taxon>Planctomycetia</taxon>
        <taxon>Gemmatales</taxon>
        <taxon>Gemmataceae</taxon>
        <taxon>Frigoriglobus</taxon>
    </lineage>
</organism>
<dbReference type="AlphaFoldDB" id="A0A6M5YQC1"/>
<comment type="similarity">
    <text evidence="7">Belongs to the glycosyltransferase 87 family.</text>
</comment>
<proteinExistence type="inferred from homology"/>
<keyword evidence="4 8" id="KW-0812">Transmembrane</keyword>
<keyword evidence="2" id="KW-1003">Cell membrane</keyword>
<evidence type="ECO:0000256" key="1">
    <source>
        <dbReference type="ARBA" id="ARBA00004651"/>
    </source>
</evidence>
<evidence type="ECO:0000313" key="9">
    <source>
        <dbReference type="EMBL" id="QJW96195.1"/>
    </source>
</evidence>
<feature type="transmembrane region" description="Helical" evidence="8">
    <location>
        <begin position="328"/>
        <end position="347"/>
    </location>
</feature>
<evidence type="ECO:0000256" key="7">
    <source>
        <dbReference type="ARBA" id="ARBA00024033"/>
    </source>
</evidence>
<feature type="transmembrane region" description="Helical" evidence="8">
    <location>
        <begin position="203"/>
        <end position="226"/>
    </location>
</feature>
<evidence type="ECO:0000256" key="2">
    <source>
        <dbReference type="ARBA" id="ARBA00022475"/>
    </source>
</evidence>
<evidence type="ECO:0008006" key="11">
    <source>
        <dbReference type="Google" id="ProtNLM"/>
    </source>
</evidence>
<dbReference type="RefSeq" id="WP_171471825.1">
    <property type="nucleotide sequence ID" value="NZ_CP053452.2"/>
</dbReference>
<dbReference type="EMBL" id="CP053452">
    <property type="protein sequence ID" value="QJW96195.1"/>
    <property type="molecule type" value="Genomic_DNA"/>
</dbReference>
<gene>
    <name evidence="9" type="ORF">FTUN_3752</name>
</gene>
<evidence type="ECO:0000256" key="4">
    <source>
        <dbReference type="ARBA" id="ARBA00022692"/>
    </source>
</evidence>